<dbReference type="AlphaFoldDB" id="A0A4R3KV11"/>
<protein>
    <submittedName>
        <fullName evidence="4">Uncharacterized protein DUF1080</fullName>
    </submittedName>
</protein>
<evidence type="ECO:0000256" key="1">
    <source>
        <dbReference type="SAM" id="MobiDB-lite"/>
    </source>
</evidence>
<keyword evidence="2" id="KW-0732">Signal</keyword>
<feature type="domain" description="3-keto-alpha-glucoside-1,2-lyase/3-keto-2-hydroxy-glucal hydratase" evidence="3">
    <location>
        <begin position="46"/>
        <end position="228"/>
    </location>
</feature>
<dbReference type="GO" id="GO:0016787">
    <property type="term" value="F:hydrolase activity"/>
    <property type="evidence" value="ECO:0007669"/>
    <property type="project" value="InterPro"/>
</dbReference>
<dbReference type="Pfam" id="PF06439">
    <property type="entry name" value="3keto-disac_hyd"/>
    <property type="match status" value="1"/>
</dbReference>
<proteinExistence type="predicted"/>
<dbReference type="OrthoDB" id="259356at2"/>
<dbReference type="EMBL" id="SMAD01000002">
    <property type="protein sequence ID" value="TCS88988.1"/>
    <property type="molecule type" value="Genomic_DNA"/>
</dbReference>
<dbReference type="Proteomes" id="UP000295807">
    <property type="component" value="Unassembled WGS sequence"/>
</dbReference>
<reference evidence="4 5" key="1">
    <citation type="submission" date="2019-03" db="EMBL/GenBank/DDBJ databases">
        <title>Genomic Encyclopedia of Type Strains, Phase IV (KMG-IV): sequencing the most valuable type-strain genomes for metagenomic binning, comparative biology and taxonomic classification.</title>
        <authorList>
            <person name="Goeker M."/>
        </authorList>
    </citation>
    <scope>NUCLEOTIDE SEQUENCE [LARGE SCALE GENOMIC DNA]</scope>
    <source>
        <strain evidence="4 5">DSM 21100</strain>
    </source>
</reference>
<feature type="region of interest" description="Disordered" evidence="1">
    <location>
        <begin position="24"/>
        <end position="47"/>
    </location>
</feature>
<evidence type="ECO:0000259" key="3">
    <source>
        <dbReference type="Pfam" id="PF06439"/>
    </source>
</evidence>
<accession>A0A4R3KV11</accession>
<dbReference type="Gene3D" id="2.60.120.560">
    <property type="entry name" value="Exo-inulinase, domain 1"/>
    <property type="match status" value="1"/>
</dbReference>
<sequence length="230" mass="25382">MKLLLTLCAAAALMSSCSTASKQKASGDKENAAAENTASPDAGGEEWTSLFDGKSLEGWKASEHPATFSVEDGMIKVAGPRAHLFYVGPVMDHDFKDFEFRAQVMTTHGSNSGIYFHTAYQDSGWPSKGYEVQVNNSHTDWRRTGSLYGIDDVKDVLVKDNEWYTEHIIVRGKHIIIKINDKTVVDYTEPDSVAQVTEANGRRISSGTFALQGHDPESTVFYKDIEVKPL</sequence>
<dbReference type="InterPro" id="IPR010496">
    <property type="entry name" value="AL/BT2_dom"/>
</dbReference>
<gene>
    <name evidence="4" type="ORF">EDD80_102179</name>
</gene>
<evidence type="ECO:0000313" key="5">
    <source>
        <dbReference type="Proteomes" id="UP000295807"/>
    </source>
</evidence>
<feature type="chain" id="PRO_5020880873" evidence="2">
    <location>
        <begin position="21"/>
        <end position="230"/>
    </location>
</feature>
<name>A0A4R3KV11_9SPHI</name>
<evidence type="ECO:0000313" key="4">
    <source>
        <dbReference type="EMBL" id="TCS88988.1"/>
    </source>
</evidence>
<comment type="caution">
    <text evidence="4">The sequence shown here is derived from an EMBL/GenBank/DDBJ whole genome shotgun (WGS) entry which is preliminary data.</text>
</comment>
<feature type="signal peptide" evidence="2">
    <location>
        <begin position="1"/>
        <end position="20"/>
    </location>
</feature>
<organism evidence="4 5">
    <name type="scientific">Anseongella ginsenosidimutans</name>
    <dbReference type="NCBI Taxonomy" id="496056"/>
    <lineage>
        <taxon>Bacteria</taxon>
        <taxon>Pseudomonadati</taxon>
        <taxon>Bacteroidota</taxon>
        <taxon>Sphingobacteriia</taxon>
        <taxon>Sphingobacteriales</taxon>
        <taxon>Sphingobacteriaceae</taxon>
        <taxon>Anseongella</taxon>
    </lineage>
</organism>
<evidence type="ECO:0000256" key="2">
    <source>
        <dbReference type="SAM" id="SignalP"/>
    </source>
</evidence>
<keyword evidence="5" id="KW-1185">Reference proteome</keyword>
<dbReference type="RefSeq" id="WP_132128092.1">
    <property type="nucleotide sequence ID" value="NZ_CP042432.1"/>
</dbReference>
<dbReference type="PROSITE" id="PS51257">
    <property type="entry name" value="PROKAR_LIPOPROTEIN"/>
    <property type="match status" value="1"/>
</dbReference>